<proteinExistence type="predicted"/>
<feature type="transmembrane region" description="Helical" evidence="1">
    <location>
        <begin position="20"/>
        <end position="43"/>
    </location>
</feature>
<organism evidence="2 3">
    <name type="scientific">Ceratopteris richardii</name>
    <name type="common">Triangle waterfern</name>
    <dbReference type="NCBI Taxonomy" id="49495"/>
    <lineage>
        <taxon>Eukaryota</taxon>
        <taxon>Viridiplantae</taxon>
        <taxon>Streptophyta</taxon>
        <taxon>Embryophyta</taxon>
        <taxon>Tracheophyta</taxon>
        <taxon>Polypodiopsida</taxon>
        <taxon>Polypodiidae</taxon>
        <taxon>Polypodiales</taxon>
        <taxon>Pteridineae</taxon>
        <taxon>Pteridaceae</taxon>
        <taxon>Parkerioideae</taxon>
        <taxon>Ceratopteris</taxon>
    </lineage>
</organism>
<dbReference type="EMBL" id="CM035412">
    <property type="protein sequence ID" value="KAH7433764.1"/>
    <property type="molecule type" value="Genomic_DNA"/>
</dbReference>
<sequence length="149" mass="16505">MASQGARTQTAQHVSQTCVFSFLSLLLLFILALYWISCHAWLLHSESPSEQLLRNHAQKSGDRHVIVGKERVLEAIPQLQTVEIMGEAQSILRRTVASRIESQIPGSKPPPCHNQCPECYSGVCIAHPFFLRGSGGVVQHAVWSCRCVT</sequence>
<keyword evidence="1" id="KW-1133">Transmembrane helix</keyword>
<dbReference type="AlphaFoldDB" id="A0A8T2UK85"/>
<evidence type="ECO:0000313" key="2">
    <source>
        <dbReference type="EMBL" id="KAH7433764.1"/>
    </source>
</evidence>
<accession>A0A8T2UK85</accession>
<reference evidence="2" key="1">
    <citation type="submission" date="2021-08" db="EMBL/GenBank/DDBJ databases">
        <title>WGS assembly of Ceratopteris richardii.</title>
        <authorList>
            <person name="Marchant D.B."/>
            <person name="Chen G."/>
            <person name="Jenkins J."/>
            <person name="Shu S."/>
            <person name="Leebens-Mack J."/>
            <person name="Grimwood J."/>
            <person name="Schmutz J."/>
            <person name="Soltis P."/>
            <person name="Soltis D."/>
            <person name="Chen Z.-H."/>
        </authorList>
    </citation>
    <scope>NUCLEOTIDE SEQUENCE</scope>
    <source>
        <strain evidence="2">Whitten #5841</strain>
        <tissue evidence="2">Leaf</tissue>
    </source>
</reference>
<evidence type="ECO:0000256" key="1">
    <source>
        <dbReference type="SAM" id="Phobius"/>
    </source>
</evidence>
<dbReference type="Proteomes" id="UP000825935">
    <property type="component" value="Chromosome 7"/>
</dbReference>
<name>A0A8T2UK85_CERRI</name>
<keyword evidence="1" id="KW-0472">Membrane</keyword>
<evidence type="ECO:0000313" key="3">
    <source>
        <dbReference type="Proteomes" id="UP000825935"/>
    </source>
</evidence>
<gene>
    <name evidence="2" type="ORF">KP509_07G085100</name>
</gene>
<keyword evidence="1" id="KW-0812">Transmembrane</keyword>
<comment type="caution">
    <text evidence="2">The sequence shown here is derived from an EMBL/GenBank/DDBJ whole genome shotgun (WGS) entry which is preliminary data.</text>
</comment>
<keyword evidence="3" id="KW-1185">Reference proteome</keyword>
<protein>
    <submittedName>
        <fullName evidence="2">Uncharacterized protein</fullName>
    </submittedName>
</protein>
<dbReference type="OrthoDB" id="1999129at2759"/>